<keyword evidence="3" id="KW-1185">Reference proteome</keyword>
<evidence type="ECO:0000259" key="1">
    <source>
        <dbReference type="Pfam" id="PF13577"/>
    </source>
</evidence>
<dbReference type="EMBL" id="BAABDE010000006">
    <property type="protein sequence ID" value="GAA3779481.1"/>
    <property type="molecule type" value="Genomic_DNA"/>
</dbReference>
<dbReference type="Pfam" id="PF13577">
    <property type="entry name" value="SnoaL_4"/>
    <property type="match status" value="1"/>
</dbReference>
<dbReference type="Proteomes" id="UP001501009">
    <property type="component" value="Unassembled WGS sequence"/>
</dbReference>
<dbReference type="InterPro" id="IPR037401">
    <property type="entry name" value="SnoaL-like"/>
</dbReference>
<comment type="caution">
    <text evidence="2">The sequence shown here is derived from an EMBL/GenBank/DDBJ whole genome shotgun (WGS) entry which is preliminary data.</text>
</comment>
<dbReference type="SUPFAM" id="SSF54427">
    <property type="entry name" value="NTF2-like"/>
    <property type="match status" value="1"/>
</dbReference>
<dbReference type="InterPro" id="IPR032710">
    <property type="entry name" value="NTF2-like_dom_sf"/>
</dbReference>
<dbReference type="Gene3D" id="3.10.450.50">
    <property type="match status" value="1"/>
</dbReference>
<dbReference type="CDD" id="cd00531">
    <property type="entry name" value="NTF2_like"/>
    <property type="match status" value="1"/>
</dbReference>
<dbReference type="RefSeq" id="WP_275774397.1">
    <property type="nucleotide sequence ID" value="NZ_BAABDE010000006.1"/>
</dbReference>
<evidence type="ECO:0000313" key="2">
    <source>
        <dbReference type="EMBL" id="GAA3779481.1"/>
    </source>
</evidence>
<reference evidence="3" key="1">
    <citation type="journal article" date="2019" name="Int. J. Syst. Evol. Microbiol.">
        <title>The Global Catalogue of Microorganisms (GCM) 10K type strain sequencing project: providing services to taxonomists for standard genome sequencing and annotation.</title>
        <authorList>
            <consortium name="The Broad Institute Genomics Platform"/>
            <consortium name="The Broad Institute Genome Sequencing Center for Infectious Disease"/>
            <person name="Wu L."/>
            <person name="Ma J."/>
        </authorList>
    </citation>
    <scope>NUCLEOTIDE SEQUENCE [LARGE SCALE GENOMIC DNA]</scope>
    <source>
        <strain evidence="3">JCM 17138</strain>
    </source>
</reference>
<organism evidence="2 3">
    <name type="scientific">Streptomyces coacervatus</name>
    <dbReference type="NCBI Taxonomy" id="647381"/>
    <lineage>
        <taxon>Bacteria</taxon>
        <taxon>Bacillati</taxon>
        <taxon>Actinomycetota</taxon>
        <taxon>Actinomycetes</taxon>
        <taxon>Kitasatosporales</taxon>
        <taxon>Streptomycetaceae</taxon>
        <taxon>Streptomyces</taxon>
    </lineage>
</organism>
<name>A0ABP7H449_9ACTN</name>
<accession>A0ABP7H449</accession>
<feature type="domain" description="SnoaL-like" evidence="1">
    <location>
        <begin position="3"/>
        <end position="128"/>
    </location>
</feature>
<proteinExistence type="predicted"/>
<evidence type="ECO:0000313" key="3">
    <source>
        <dbReference type="Proteomes" id="UP001501009"/>
    </source>
</evidence>
<protein>
    <submittedName>
        <fullName evidence="2">Nuclear transport factor 2 family protein</fullName>
    </submittedName>
</protein>
<gene>
    <name evidence="2" type="ORF">GCM10022403_012720</name>
</gene>
<sequence>MTSAEDRIDVIETCTRMLWHVDLRQWDALPALLAEKVTLDYTSLFGGQPAVSTPDRIIADWRAGLGHLQATQHLIGNQLAEVHGDEAVLTAHFQATHLLPNAHGGPTWTLGGRYRFDLTRTASGWRIAGVVMTALWADGNQQIMTPPDSQ</sequence>